<feature type="compositionally biased region" description="Polar residues" evidence="5">
    <location>
        <begin position="301"/>
        <end position="314"/>
    </location>
</feature>
<dbReference type="AlphaFoldDB" id="A0A4C1W8R3"/>
<evidence type="ECO:0000259" key="7">
    <source>
        <dbReference type="PROSITE" id="PS50261"/>
    </source>
</evidence>
<dbReference type="CDD" id="cd15039">
    <property type="entry name" value="7tmB3_Methuselah-like"/>
    <property type="match status" value="1"/>
</dbReference>
<feature type="transmembrane region" description="Helical" evidence="6">
    <location>
        <begin position="241"/>
        <end position="257"/>
    </location>
</feature>
<organism evidence="8 9">
    <name type="scientific">Eumeta variegata</name>
    <name type="common">Bagworm moth</name>
    <name type="synonym">Eumeta japonica</name>
    <dbReference type="NCBI Taxonomy" id="151549"/>
    <lineage>
        <taxon>Eukaryota</taxon>
        <taxon>Metazoa</taxon>
        <taxon>Ecdysozoa</taxon>
        <taxon>Arthropoda</taxon>
        <taxon>Hexapoda</taxon>
        <taxon>Insecta</taxon>
        <taxon>Pterygota</taxon>
        <taxon>Neoptera</taxon>
        <taxon>Endopterygota</taxon>
        <taxon>Lepidoptera</taxon>
        <taxon>Glossata</taxon>
        <taxon>Ditrysia</taxon>
        <taxon>Tineoidea</taxon>
        <taxon>Psychidae</taxon>
        <taxon>Oiketicinae</taxon>
        <taxon>Eumeta</taxon>
    </lineage>
</organism>
<sequence length="324" mass="37346">MLVSSFFLVLVLIVYALLPPLRNLPGLILMAYAASQLGAFLCLGILQLMTQLTMNTIKVCQIMSPVIYFFFLAAFCWMNVMSFDIWWTFRGYAKARPIHRRKNSFKFGVYCAYAYGVPGAMTAMLVTLMHADMTRWPWFITPAIPRKGCFLQKGELFLYLYVPMLILIISNWILFVMTAFNLWRLRRGMTVSDPTAHWAHRSHQHRFGVYLKLSVVMGISWILEVISALKPELNIWKVTDLYNLSTGFLIFVIFISKKRIFRMLSKRLHYLSRSQHGEDESFGKLFLRSAIFKDTSDAEDYSTNPATVSSNTKDPQPETGHNKG</sequence>
<feature type="transmembrane region" description="Helical" evidence="6">
    <location>
        <begin position="160"/>
        <end position="183"/>
    </location>
</feature>
<evidence type="ECO:0000256" key="5">
    <source>
        <dbReference type="SAM" id="MobiDB-lite"/>
    </source>
</evidence>
<accession>A0A4C1W8R3</accession>
<dbReference type="PANTHER" id="PTHR47154:SF2">
    <property type="entry name" value="G-PROTEIN COUPLED RECEPTOR MTH-RELATED"/>
    <property type="match status" value="1"/>
</dbReference>
<dbReference type="GO" id="GO:0005886">
    <property type="term" value="C:plasma membrane"/>
    <property type="evidence" value="ECO:0007669"/>
    <property type="project" value="TreeGrafter"/>
</dbReference>
<keyword evidence="8" id="KW-0675">Receptor</keyword>
<feature type="transmembrane region" description="Helical" evidence="6">
    <location>
        <begin position="28"/>
        <end position="46"/>
    </location>
</feature>
<dbReference type="InterPro" id="IPR000832">
    <property type="entry name" value="GPCR_2_secretin-like"/>
</dbReference>
<feature type="region of interest" description="Disordered" evidence="5">
    <location>
        <begin position="298"/>
        <end position="324"/>
    </location>
</feature>
<dbReference type="Pfam" id="PF00002">
    <property type="entry name" value="7tm_2"/>
    <property type="match status" value="1"/>
</dbReference>
<evidence type="ECO:0000256" key="6">
    <source>
        <dbReference type="SAM" id="Phobius"/>
    </source>
</evidence>
<dbReference type="Proteomes" id="UP000299102">
    <property type="component" value="Unassembled WGS sequence"/>
</dbReference>
<dbReference type="GO" id="GO:0008528">
    <property type="term" value="F:G protein-coupled peptide receptor activity"/>
    <property type="evidence" value="ECO:0007669"/>
    <property type="project" value="TreeGrafter"/>
</dbReference>
<feature type="domain" description="G-protein coupled receptors family 2 profile 2" evidence="7">
    <location>
        <begin position="1"/>
        <end position="258"/>
    </location>
</feature>
<dbReference type="InterPro" id="IPR017981">
    <property type="entry name" value="GPCR_2-like_7TM"/>
</dbReference>
<dbReference type="OrthoDB" id="6134459at2759"/>
<keyword evidence="2 6" id="KW-0812">Transmembrane</keyword>
<feature type="transmembrane region" description="Helical" evidence="6">
    <location>
        <begin position="6"/>
        <end position="21"/>
    </location>
</feature>
<protein>
    <submittedName>
        <fullName evidence="8">G-protein coupled receptor Mth2</fullName>
    </submittedName>
</protein>
<evidence type="ECO:0000256" key="4">
    <source>
        <dbReference type="ARBA" id="ARBA00023136"/>
    </source>
</evidence>
<evidence type="ECO:0000256" key="1">
    <source>
        <dbReference type="ARBA" id="ARBA00004141"/>
    </source>
</evidence>
<comment type="subcellular location">
    <subcellularLocation>
        <location evidence="1">Membrane</location>
        <topology evidence="1">Multi-pass membrane protein</topology>
    </subcellularLocation>
</comment>
<reference evidence="8 9" key="1">
    <citation type="journal article" date="2019" name="Commun. Biol.">
        <title>The bagworm genome reveals a unique fibroin gene that provides high tensile strength.</title>
        <authorList>
            <person name="Kono N."/>
            <person name="Nakamura H."/>
            <person name="Ohtoshi R."/>
            <person name="Tomita M."/>
            <person name="Numata K."/>
            <person name="Arakawa K."/>
        </authorList>
    </citation>
    <scope>NUCLEOTIDE SEQUENCE [LARGE SCALE GENOMIC DNA]</scope>
</reference>
<dbReference type="Gene3D" id="1.20.1070.10">
    <property type="entry name" value="Rhodopsin 7-helix transmembrane proteins"/>
    <property type="match status" value="1"/>
</dbReference>
<gene>
    <name evidence="8" type="primary">mth2</name>
    <name evidence="8" type="ORF">EVAR_45937_1</name>
</gene>
<name>A0A4C1W8R3_EUMVA</name>
<evidence type="ECO:0000313" key="9">
    <source>
        <dbReference type="Proteomes" id="UP000299102"/>
    </source>
</evidence>
<evidence type="ECO:0000313" key="8">
    <source>
        <dbReference type="EMBL" id="GBP46517.1"/>
    </source>
</evidence>
<keyword evidence="3 6" id="KW-1133">Transmembrane helix</keyword>
<comment type="caution">
    <text evidence="8">The sequence shown here is derived from an EMBL/GenBank/DDBJ whole genome shotgun (WGS) entry which is preliminary data.</text>
</comment>
<dbReference type="InterPro" id="IPR051384">
    <property type="entry name" value="Mth_GPCR"/>
</dbReference>
<dbReference type="PROSITE" id="PS50261">
    <property type="entry name" value="G_PROTEIN_RECEP_F2_4"/>
    <property type="match status" value="1"/>
</dbReference>
<feature type="transmembrane region" description="Helical" evidence="6">
    <location>
        <begin position="107"/>
        <end position="129"/>
    </location>
</feature>
<evidence type="ECO:0000256" key="2">
    <source>
        <dbReference type="ARBA" id="ARBA00022692"/>
    </source>
</evidence>
<evidence type="ECO:0000256" key="3">
    <source>
        <dbReference type="ARBA" id="ARBA00022989"/>
    </source>
</evidence>
<dbReference type="EMBL" id="BGZK01000485">
    <property type="protein sequence ID" value="GBP46517.1"/>
    <property type="molecule type" value="Genomic_DNA"/>
</dbReference>
<proteinExistence type="predicted"/>
<dbReference type="GO" id="GO:0007166">
    <property type="term" value="P:cell surface receptor signaling pathway"/>
    <property type="evidence" value="ECO:0007669"/>
    <property type="project" value="InterPro"/>
</dbReference>
<keyword evidence="4 6" id="KW-0472">Membrane</keyword>
<feature type="transmembrane region" description="Helical" evidence="6">
    <location>
        <begin position="209"/>
        <end position="229"/>
    </location>
</feature>
<feature type="transmembrane region" description="Helical" evidence="6">
    <location>
        <begin position="66"/>
        <end position="87"/>
    </location>
</feature>
<keyword evidence="9" id="KW-1185">Reference proteome</keyword>
<dbReference type="PANTHER" id="PTHR47154">
    <property type="entry name" value="G-PROTEIN COUPLED RECEPTOR MTH-RELATED"/>
    <property type="match status" value="1"/>
</dbReference>
<dbReference type="STRING" id="151549.A0A4C1W8R3"/>